<gene>
    <name evidence="1" type="ORF">VNO77_27434</name>
</gene>
<dbReference type="AlphaFoldDB" id="A0AAN9KWY1"/>
<reference evidence="1 2" key="1">
    <citation type="submission" date="2024-01" db="EMBL/GenBank/DDBJ databases">
        <title>The genomes of 5 underutilized Papilionoideae crops provide insights into root nodulation and disease resistanc.</title>
        <authorList>
            <person name="Jiang F."/>
        </authorList>
    </citation>
    <scope>NUCLEOTIDE SEQUENCE [LARGE SCALE GENOMIC DNA]</scope>
    <source>
        <strain evidence="1">LVBAO_FW01</strain>
        <tissue evidence="1">Leaves</tissue>
    </source>
</reference>
<protein>
    <submittedName>
        <fullName evidence="1">Uncharacterized protein</fullName>
    </submittedName>
</protein>
<organism evidence="1 2">
    <name type="scientific">Canavalia gladiata</name>
    <name type="common">Sword bean</name>
    <name type="synonym">Dolichos gladiatus</name>
    <dbReference type="NCBI Taxonomy" id="3824"/>
    <lineage>
        <taxon>Eukaryota</taxon>
        <taxon>Viridiplantae</taxon>
        <taxon>Streptophyta</taxon>
        <taxon>Embryophyta</taxon>
        <taxon>Tracheophyta</taxon>
        <taxon>Spermatophyta</taxon>
        <taxon>Magnoliopsida</taxon>
        <taxon>eudicotyledons</taxon>
        <taxon>Gunneridae</taxon>
        <taxon>Pentapetalae</taxon>
        <taxon>rosids</taxon>
        <taxon>fabids</taxon>
        <taxon>Fabales</taxon>
        <taxon>Fabaceae</taxon>
        <taxon>Papilionoideae</taxon>
        <taxon>50 kb inversion clade</taxon>
        <taxon>NPAAA clade</taxon>
        <taxon>indigoferoid/millettioid clade</taxon>
        <taxon>Phaseoleae</taxon>
        <taxon>Canavalia</taxon>
    </lineage>
</organism>
<dbReference type="Proteomes" id="UP001367508">
    <property type="component" value="Unassembled WGS sequence"/>
</dbReference>
<evidence type="ECO:0000313" key="2">
    <source>
        <dbReference type="Proteomes" id="UP001367508"/>
    </source>
</evidence>
<accession>A0AAN9KWY1</accession>
<name>A0AAN9KWY1_CANGL</name>
<comment type="caution">
    <text evidence="1">The sequence shown here is derived from an EMBL/GenBank/DDBJ whole genome shotgun (WGS) entry which is preliminary data.</text>
</comment>
<evidence type="ECO:0000313" key="1">
    <source>
        <dbReference type="EMBL" id="KAK7323932.1"/>
    </source>
</evidence>
<proteinExistence type="predicted"/>
<sequence length="270" mass="30890">MSGQISEENLQPKTYIGTELEQFLLIRFRGYHGPNLSCYGRNLFPWPVCCYQDMAYSHEDSLKRKEGKHLEFNSSFITVILFFVPGSKEYRPVEASSMSSCFLATMAALAEIVEEISILLLNKREVEREIYLVIWGLWALRGGVWVMNFVPKRCASDSMVHICRFVLIPMSIFYPSSRAFSGVVRIVTRFTSASTVFMGRSRTYKLTKKGNSQACLYLISWFECLLSNQESATKYPEMPSLDSVNASCYMVFPTATYPPRRDCLVSYSMV</sequence>
<dbReference type="EMBL" id="JAYMYQ010000006">
    <property type="protein sequence ID" value="KAK7323932.1"/>
    <property type="molecule type" value="Genomic_DNA"/>
</dbReference>
<keyword evidence="2" id="KW-1185">Reference proteome</keyword>